<dbReference type="InterPro" id="IPR038377">
    <property type="entry name" value="Na/Glc_symporter_sf"/>
</dbReference>
<sequence>ASSAIVKDLLLRKKPSLMHDEHRLARFTRLLTGALGVLALVLAIKPLDVVAWINMFAFGGLELSILLPLIGGLFWRRATAAGALVSVAGGLFVYLTVSILKIPVGGFHAIVPGMLTALVLFVAGSLLTAPTAAKNLALFFPKRPGDGESDSKKNGLPSD</sequence>
<organism evidence="8">
    <name type="scientific">gut metagenome</name>
    <dbReference type="NCBI Taxonomy" id="749906"/>
    <lineage>
        <taxon>unclassified sequences</taxon>
        <taxon>metagenomes</taxon>
        <taxon>organismal metagenomes</taxon>
    </lineage>
</organism>
<evidence type="ECO:0000256" key="3">
    <source>
        <dbReference type="ARBA" id="ARBA00022448"/>
    </source>
</evidence>
<protein>
    <submittedName>
        <fullName evidence="8">Sodium/panthothenate symporter</fullName>
    </submittedName>
</protein>
<proteinExistence type="inferred from homology"/>
<dbReference type="InterPro" id="IPR001734">
    <property type="entry name" value="Na/solute_symporter"/>
</dbReference>
<dbReference type="GO" id="GO:0005886">
    <property type="term" value="C:plasma membrane"/>
    <property type="evidence" value="ECO:0007669"/>
    <property type="project" value="TreeGrafter"/>
</dbReference>
<comment type="subcellular location">
    <subcellularLocation>
        <location evidence="1">Membrane</location>
        <topology evidence="1">Multi-pass membrane protein</topology>
    </subcellularLocation>
</comment>
<dbReference type="Pfam" id="PF00474">
    <property type="entry name" value="SSF"/>
    <property type="match status" value="1"/>
</dbReference>
<reference evidence="8" key="1">
    <citation type="journal article" date="2012" name="PLoS ONE">
        <title>Gene sets for utilization of primary and secondary nutrition supplies in the distal gut of endangered iberian lynx.</title>
        <authorList>
            <person name="Alcaide M."/>
            <person name="Messina E."/>
            <person name="Richter M."/>
            <person name="Bargiela R."/>
            <person name="Peplies J."/>
            <person name="Huws S.A."/>
            <person name="Newbold C.J."/>
            <person name="Golyshin P.N."/>
            <person name="Simon M.A."/>
            <person name="Lopez G."/>
            <person name="Yakimov M.M."/>
            <person name="Ferrer M."/>
        </authorList>
    </citation>
    <scope>NUCLEOTIDE SEQUENCE</scope>
</reference>
<dbReference type="PANTHER" id="PTHR48086">
    <property type="entry name" value="SODIUM/PROLINE SYMPORTER-RELATED"/>
    <property type="match status" value="1"/>
</dbReference>
<evidence type="ECO:0000256" key="1">
    <source>
        <dbReference type="ARBA" id="ARBA00004141"/>
    </source>
</evidence>
<keyword evidence="6 7" id="KW-0472">Membrane</keyword>
<evidence type="ECO:0000256" key="5">
    <source>
        <dbReference type="ARBA" id="ARBA00022989"/>
    </source>
</evidence>
<name>J9GBM0_9ZZZZ</name>
<keyword evidence="4 7" id="KW-0812">Transmembrane</keyword>
<keyword evidence="3" id="KW-0813">Transport</keyword>
<feature type="non-terminal residue" evidence="8">
    <location>
        <position position="1"/>
    </location>
</feature>
<evidence type="ECO:0000256" key="7">
    <source>
        <dbReference type="SAM" id="Phobius"/>
    </source>
</evidence>
<dbReference type="PANTHER" id="PTHR48086:SF4">
    <property type="entry name" value="SODIUM_PANTOTHENATE SYMPORTER"/>
    <property type="match status" value="1"/>
</dbReference>
<dbReference type="AlphaFoldDB" id="J9GBM0"/>
<dbReference type="GO" id="GO:0015233">
    <property type="term" value="F:pantothenate transmembrane transporter activity"/>
    <property type="evidence" value="ECO:0007669"/>
    <property type="project" value="TreeGrafter"/>
</dbReference>
<dbReference type="PROSITE" id="PS50283">
    <property type="entry name" value="NA_SOLUT_SYMP_3"/>
    <property type="match status" value="1"/>
</dbReference>
<dbReference type="EMBL" id="AMCI01005089">
    <property type="protein sequence ID" value="EJW96814.1"/>
    <property type="molecule type" value="Genomic_DNA"/>
</dbReference>
<dbReference type="Gene3D" id="1.20.1730.10">
    <property type="entry name" value="Sodium/glucose cotransporter"/>
    <property type="match status" value="1"/>
</dbReference>
<evidence type="ECO:0000256" key="6">
    <source>
        <dbReference type="ARBA" id="ARBA00023136"/>
    </source>
</evidence>
<feature type="transmembrane region" description="Helical" evidence="7">
    <location>
        <begin position="82"/>
        <end position="104"/>
    </location>
</feature>
<feature type="transmembrane region" description="Helical" evidence="7">
    <location>
        <begin position="27"/>
        <end position="44"/>
    </location>
</feature>
<comment type="caution">
    <text evidence="8">The sequence shown here is derived from an EMBL/GenBank/DDBJ whole genome shotgun (WGS) entry which is preliminary data.</text>
</comment>
<gene>
    <name evidence="8" type="ORF">EVA_15078</name>
</gene>
<evidence type="ECO:0000256" key="4">
    <source>
        <dbReference type="ARBA" id="ARBA00022692"/>
    </source>
</evidence>
<feature type="transmembrane region" description="Helical" evidence="7">
    <location>
        <begin position="50"/>
        <end position="75"/>
    </location>
</feature>
<evidence type="ECO:0000256" key="2">
    <source>
        <dbReference type="ARBA" id="ARBA00006434"/>
    </source>
</evidence>
<comment type="similarity">
    <text evidence="2">Belongs to the sodium:solute symporter (SSF) (TC 2.A.21) family.</text>
</comment>
<accession>J9GBM0</accession>
<keyword evidence="5 7" id="KW-1133">Transmembrane helix</keyword>
<dbReference type="InterPro" id="IPR050277">
    <property type="entry name" value="Sodium:Solute_Symporter"/>
</dbReference>
<evidence type="ECO:0000313" key="8">
    <source>
        <dbReference type="EMBL" id="EJW96814.1"/>
    </source>
</evidence>
<feature type="transmembrane region" description="Helical" evidence="7">
    <location>
        <begin position="110"/>
        <end position="133"/>
    </location>
</feature>